<dbReference type="PROSITE" id="PS50893">
    <property type="entry name" value="ABC_TRANSPORTER_2"/>
    <property type="match status" value="1"/>
</dbReference>
<name>A0A3B1D4U1_9ZZZZ</name>
<dbReference type="InterPro" id="IPR005286">
    <property type="entry name" value="Cell_div_FtsE"/>
</dbReference>
<dbReference type="FunFam" id="3.40.50.300:FF:000056">
    <property type="entry name" value="Cell division ATP-binding protein FtsE"/>
    <property type="match status" value="1"/>
</dbReference>
<dbReference type="SMART" id="SM00382">
    <property type="entry name" value="AAA"/>
    <property type="match status" value="1"/>
</dbReference>
<dbReference type="InterPro" id="IPR027417">
    <property type="entry name" value="P-loop_NTPase"/>
</dbReference>
<keyword evidence="7" id="KW-0067">ATP-binding</keyword>
<evidence type="ECO:0000259" key="10">
    <source>
        <dbReference type="PROSITE" id="PS50893"/>
    </source>
</evidence>
<keyword evidence="5" id="KW-0132">Cell division</keyword>
<dbReference type="SUPFAM" id="SSF52540">
    <property type="entry name" value="P-loop containing nucleoside triphosphate hydrolases"/>
    <property type="match status" value="1"/>
</dbReference>
<evidence type="ECO:0000256" key="5">
    <source>
        <dbReference type="ARBA" id="ARBA00022618"/>
    </source>
</evidence>
<dbReference type="Pfam" id="PF00005">
    <property type="entry name" value="ABC_tran"/>
    <property type="match status" value="1"/>
</dbReference>
<dbReference type="GO" id="GO:0051301">
    <property type="term" value="P:cell division"/>
    <property type="evidence" value="ECO:0007669"/>
    <property type="project" value="UniProtKB-KW"/>
</dbReference>
<dbReference type="GO" id="GO:0016887">
    <property type="term" value="F:ATP hydrolysis activity"/>
    <property type="evidence" value="ECO:0007669"/>
    <property type="project" value="InterPro"/>
</dbReference>
<keyword evidence="9" id="KW-0131">Cell cycle</keyword>
<dbReference type="InterPro" id="IPR017871">
    <property type="entry name" value="ABC_transporter-like_CS"/>
</dbReference>
<dbReference type="InterPro" id="IPR003593">
    <property type="entry name" value="AAA+_ATPase"/>
</dbReference>
<proteinExistence type="inferred from homology"/>
<evidence type="ECO:0000256" key="1">
    <source>
        <dbReference type="ARBA" id="ARBA00004202"/>
    </source>
</evidence>
<evidence type="ECO:0000256" key="2">
    <source>
        <dbReference type="ARBA" id="ARBA00005417"/>
    </source>
</evidence>
<feature type="domain" description="ABC transporter" evidence="10">
    <location>
        <begin position="2"/>
        <end position="220"/>
    </location>
</feature>
<evidence type="ECO:0000313" key="11">
    <source>
        <dbReference type="EMBL" id="VAX31803.1"/>
    </source>
</evidence>
<keyword evidence="6" id="KW-0547">Nucleotide-binding</keyword>
<sequence length="220" mass="24336">MIGFKDVTRIYDNMTALRKVTFGIEKGEFVYITGPSGAGKSTLLKLIYLAEKPDEGTINIAGWDTDTLREPSIPYLRRNIGVVFQDFKLLANRTVYDNIALALRIRGFGETEIKGRVQDALKLVGLRHKTDNFPVALSGGEQQRITIARAIVGEPTVLLADEPTGNLDVDNAAGIMKIFKEINARGTTILIATHNRELFRNTGLRVLWFDSGNLVADEEG</sequence>
<evidence type="ECO:0000256" key="8">
    <source>
        <dbReference type="ARBA" id="ARBA00023136"/>
    </source>
</evidence>
<dbReference type="GO" id="GO:0005524">
    <property type="term" value="F:ATP binding"/>
    <property type="evidence" value="ECO:0007669"/>
    <property type="project" value="UniProtKB-KW"/>
</dbReference>
<dbReference type="GO" id="GO:0005886">
    <property type="term" value="C:plasma membrane"/>
    <property type="evidence" value="ECO:0007669"/>
    <property type="project" value="UniProtKB-SubCell"/>
</dbReference>
<gene>
    <name evidence="11" type="ORF">MNBD_NITROSPIRAE02-1165</name>
</gene>
<keyword evidence="4" id="KW-1003">Cell membrane</keyword>
<dbReference type="PANTHER" id="PTHR24220">
    <property type="entry name" value="IMPORT ATP-BINDING PROTEIN"/>
    <property type="match status" value="1"/>
</dbReference>
<accession>A0A3B1D4U1</accession>
<evidence type="ECO:0000256" key="4">
    <source>
        <dbReference type="ARBA" id="ARBA00022475"/>
    </source>
</evidence>
<keyword evidence="8" id="KW-0472">Membrane</keyword>
<dbReference type="InterPro" id="IPR015854">
    <property type="entry name" value="ABC_transpr_LolD-like"/>
</dbReference>
<dbReference type="PROSITE" id="PS00211">
    <property type="entry name" value="ABC_TRANSPORTER_1"/>
    <property type="match status" value="1"/>
</dbReference>
<evidence type="ECO:0000256" key="6">
    <source>
        <dbReference type="ARBA" id="ARBA00022741"/>
    </source>
</evidence>
<dbReference type="NCBIfam" id="TIGR02673">
    <property type="entry name" value="FtsE"/>
    <property type="match status" value="1"/>
</dbReference>
<dbReference type="PANTHER" id="PTHR24220:SF470">
    <property type="entry name" value="CELL DIVISION ATP-BINDING PROTEIN FTSE"/>
    <property type="match status" value="1"/>
</dbReference>
<protein>
    <recommendedName>
        <fullName evidence="3">Cell division ATP-binding protein FtsE</fullName>
    </recommendedName>
</protein>
<evidence type="ECO:0000256" key="3">
    <source>
        <dbReference type="ARBA" id="ARBA00020019"/>
    </source>
</evidence>
<organism evidence="11">
    <name type="scientific">hydrothermal vent metagenome</name>
    <dbReference type="NCBI Taxonomy" id="652676"/>
    <lineage>
        <taxon>unclassified sequences</taxon>
        <taxon>metagenomes</taxon>
        <taxon>ecological metagenomes</taxon>
    </lineage>
</organism>
<comment type="subcellular location">
    <subcellularLocation>
        <location evidence="1">Cell membrane</location>
        <topology evidence="1">Peripheral membrane protein</topology>
    </subcellularLocation>
</comment>
<comment type="similarity">
    <text evidence="2">Belongs to the ABC transporter superfamily.</text>
</comment>
<dbReference type="InterPro" id="IPR003439">
    <property type="entry name" value="ABC_transporter-like_ATP-bd"/>
</dbReference>
<dbReference type="GO" id="GO:0022857">
    <property type="term" value="F:transmembrane transporter activity"/>
    <property type="evidence" value="ECO:0007669"/>
    <property type="project" value="TreeGrafter"/>
</dbReference>
<dbReference type="Gene3D" id="3.40.50.300">
    <property type="entry name" value="P-loop containing nucleotide triphosphate hydrolases"/>
    <property type="match status" value="1"/>
</dbReference>
<dbReference type="AlphaFoldDB" id="A0A3B1D4U1"/>
<evidence type="ECO:0000256" key="7">
    <source>
        <dbReference type="ARBA" id="ARBA00022840"/>
    </source>
</evidence>
<evidence type="ECO:0000256" key="9">
    <source>
        <dbReference type="ARBA" id="ARBA00023306"/>
    </source>
</evidence>
<reference evidence="11" key="1">
    <citation type="submission" date="2018-06" db="EMBL/GenBank/DDBJ databases">
        <authorList>
            <person name="Zhirakovskaya E."/>
        </authorList>
    </citation>
    <scope>NUCLEOTIDE SEQUENCE</scope>
</reference>
<dbReference type="EMBL" id="UOGH01000215">
    <property type="protein sequence ID" value="VAX31803.1"/>
    <property type="molecule type" value="Genomic_DNA"/>
</dbReference>